<organism evidence="3 4">
    <name type="scientific">Dreissena polymorpha</name>
    <name type="common">Zebra mussel</name>
    <name type="synonym">Mytilus polymorpha</name>
    <dbReference type="NCBI Taxonomy" id="45954"/>
    <lineage>
        <taxon>Eukaryota</taxon>
        <taxon>Metazoa</taxon>
        <taxon>Spiralia</taxon>
        <taxon>Lophotrochozoa</taxon>
        <taxon>Mollusca</taxon>
        <taxon>Bivalvia</taxon>
        <taxon>Autobranchia</taxon>
        <taxon>Heteroconchia</taxon>
        <taxon>Euheterodonta</taxon>
        <taxon>Imparidentia</taxon>
        <taxon>Neoheterodontei</taxon>
        <taxon>Myida</taxon>
        <taxon>Dreissenoidea</taxon>
        <taxon>Dreissenidae</taxon>
        <taxon>Dreissena</taxon>
    </lineage>
</organism>
<feature type="region of interest" description="Disordered" evidence="1">
    <location>
        <begin position="1"/>
        <end position="59"/>
    </location>
</feature>
<dbReference type="Proteomes" id="UP000828390">
    <property type="component" value="Unassembled WGS sequence"/>
</dbReference>
<reference evidence="3" key="1">
    <citation type="journal article" date="2019" name="bioRxiv">
        <title>The Genome of the Zebra Mussel, Dreissena polymorpha: A Resource for Invasive Species Research.</title>
        <authorList>
            <person name="McCartney M.A."/>
            <person name="Auch B."/>
            <person name="Kono T."/>
            <person name="Mallez S."/>
            <person name="Zhang Y."/>
            <person name="Obille A."/>
            <person name="Becker A."/>
            <person name="Abrahante J.E."/>
            <person name="Garbe J."/>
            <person name="Badalamenti J.P."/>
            <person name="Herman A."/>
            <person name="Mangelson H."/>
            <person name="Liachko I."/>
            <person name="Sullivan S."/>
            <person name="Sone E.D."/>
            <person name="Koren S."/>
            <person name="Silverstein K.A.T."/>
            <person name="Beckman K.B."/>
            <person name="Gohl D.M."/>
        </authorList>
    </citation>
    <scope>NUCLEOTIDE SEQUENCE</scope>
    <source>
        <strain evidence="3">Duluth1</strain>
        <tissue evidence="3">Whole animal</tissue>
    </source>
</reference>
<dbReference type="OrthoDB" id="5955457at2759"/>
<dbReference type="PANTHER" id="PTHR36981">
    <property type="entry name" value="ZGC:195170"/>
    <property type="match status" value="1"/>
</dbReference>
<dbReference type="EMBL" id="JAIWYP010000002">
    <property type="protein sequence ID" value="KAH3870130.1"/>
    <property type="molecule type" value="Genomic_DNA"/>
</dbReference>
<protein>
    <recommendedName>
        <fullName evidence="2">P2X purinoreceptor 7 intracellular domain-containing protein</fullName>
    </recommendedName>
</protein>
<accession>A0A9D4M5E7</accession>
<dbReference type="InterPro" id="IPR046815">
    <property type="entry name" value="P2RX7_C"/>
</dbReference>
<gene>
    <name evidence="3" type="ORF">DPMN_033312</name>
</gene>
<name>A0A9D4M5E7_DREPO</name>
<evidence type="ECO:0000313" key="3">
    <source>
        <dbReference type="EMBL" id="KAH3870130.1"/>
    </source>
</evidence>
<proteinExistence type="predicted"/>
<dbReference type="AlphaFoldDB" id="A0A9D4M5E7"/>
<feature type="domain" description="P2X purinoreceptor 7 intracellular" evidence="2">
    <location>
        <begin position="59"/>
        <end position="197"/>
    </location>
</feature>
<comment type="caution">
    <text evidence="3">The sequence shown here is derived from an EMBL/GenBank/DDBJ whole genome shotgun (WGS) entry which is preliminary data.</text>
</comment>
<reference evidence="3" key="2">
    <citation type="submission" date="2020-11" db="EMBL/GenBank/DDBJ databases">
        <authorList>
            <person name="McCartney M.A."/>
            <person name="Auch B."/>
            <person name="Kono T."/>
            <person name="Mallez S."/>
            <person name="Becker A."/>
            <person name="Gohl D.M."/>
            <person name="Silverstein K.A.T."/>
            <person name="Koren S."/>
            <person name="Bechman K.B."/>
            <person name="Herman A."/>
            <person name="Abrahante J.E."/>
            <person name="Garbe J."/>
        </authorList>
    </citation>
    <scope>NUCLEOTIDE SEQUENCE</scope>
    <source>
        <strain evidence="3">Duluth1</strain>
        <tissue evidence="3">Whole animal</tissue>
    </source>
</reference>
<dbReference type="Pfam" id="PF20478">
    <property type="entry name" value="P2RX7_C"/>
    <property type="match status" value="1"/>
</dbReference>
<evidence type="ECO:0000259" key="2">
    <source>
        <dbReference type="Pfam" id="PF20478"/>
    </source>
</evidence>
<sequence length="200" mass="23530">MADSDSSRSSDRNSYISESLTEDEMSDVEENAQPYQFEPILRRNEEDRGDRRPELPGEQVAEVEIRRGNSNWCLCSNCPAMDSEVESVCCREVENVDMKRDSFNSESQEALQCITEHPGFRTVCLDQYVLETAYYQYVQQYGQMHHQANERMRYVGYRQLARWCWGFLGKEVRVVLPACCVQRIRDQFPSDQYRGFQWQT</sequence>
<dbReference type="PANTHER" id="PTHR36981:SF1">
    <property type="entry name" value="P2X PURINORECEPTOR 7 INTRACELLULAR DOMAIN-CONTAINING PROTEIN"/>
    <property type="match status" value="1"/>
</dbReference>
<evidence type="ECO:0000256" key="1">
    <source>
        <dbReference type="SAM" id="MobiDB-lite"/>
    </source>
</evidence>
<feature type="compositionally biased region" description="Basic and acidic residues" evidence="1">
    <location>
        <begin position="1"/>
        <end position="11"/>
    </location>
</feature>
<feature type="compositionally biased region" description="Acidic residues" evidence="1">
    <location>
        <begin position="20"/>
        <end position="30"/>
    </location>
</feature>
<evidence type="ECO:0000313" key="4">
    <source>
        <dbReference type="Proteomes" id="UP000828390"/>
    </source>
</evidence>
<keyword evidence="4" id="KW-1185">Reference proteome</keyword>
<feature type="compositionally biased region" description="Basic and acidic residues" evidence="1">
    <location>
        <begin position="40"/>
        <end position="55"/>
    </location>
</feature>